<dbReference type="EMBL" id="JAPQKN010000002">
    <property type="protein sequence ID" value="KAJ5169116.1"/>
    <property type="molecule type" value="Genomic_DNA"/>
</dbReference>
<dbReference type="PANTHER" id="PTHR22100:SF13">
    <property type="entry name" value="WINGS APART-LIKE PROTEIN HOMOLOG"/>
    <property type="match status" value="1"/>
</dbReference>
<dbReference type="AlphaFoldDB" id="A0A9W9I739"/>
<evidence type="ECO:0000313" key="5">
    <source>
        <dbReference type="Proteomes" id="UP001149163"/>
    </source>
</evidence>
<gene>
    <name evidence="4" type="ORF">N7482_004710</name>
</gene>
<feature type="compositionally biased region" description="Basic residues" evidence="2">
    <location>
        <begin position="1"/>
        <end position="10"/>
    </location>
</feature>
<feature type="compositionally biased region" description="Basic and acidic residues" evidence="2">
    <location>
        <begin position="174"/>
        <end position="188"/>
    </location>
</feature>
<comment type="caution">
    <text evidence="4">The sequence shown here is derived from an EMBL/GenBank/DDBJ whole genome shotgun (WGS) entry which is preliminary data.</text>
</comment>
<evidence type="ECO:0000313" key="4">
    <source>
        <dbReference type="EMBL" id="KAJ5169116.1"/>
    </source>
</evidence>
<evidence type="ECO:0000259" key="3">
    <source>
        <dbReference type="Pfam" id="PF07814"/>
    </source>
</evidence>
<comment type="similarity">
    <text evidence="1">Belongs to the WAPL family.</text>
</comment>
<reference evidence="4" key="2">
    <citation type="journal article" date="2023" name="IMA Fungus">
        <title>Comparative genomic study of the Penicillium genus elucidates a diverse pangenome and 15 lateral gene transfer events.</title>
        <authorList>
            <person name="Petersen C."/>
            <person name="Sorensen T."/>
            <person name="Nielsen M.R."/>
            <person name="Sondergaard T.E."/>
            <person name="Sorensen J.L."/>
            <person name="Fitzpatrick D.A."/>
            <person name="Frisvad J.C."/>
            <person name="Nielsen K.L."/>
        </authorList>
    </citation>
    <scope>NUCLEOTIDE SEQUENCE</scope>
    <source>
        <strain evidence="4">IBT 26290</strain>
    </source>
</reference>
<feature type="compositionally biased region" description="Basic and acidic residues" evidence="2">
    <location>
        <begin position="154"/>
        <end position="163"/>
    </location>
</feature>
<accession>A0A9W9I739</accession>
<dbReference type="Gene3D" id="1.25.10.10">
    <property type="entry name" value="Leucine-rich Repeat Variant"/>
    <property type="match status" value="2"/>
</dbReference>
<dbReference type="RefSeq" id="XP_056545577.1">
    <property type="nucleotide sequence ID" value="XM_056686835.1"/>
</dbReference>
<dbReference type="Pfam" id="PF07814">
    <property type="entry name" value="WAPL"/>
    <property type="match status" value="1"/>
</dbReference>
<feature type="compositionally biased region" description="Polar residues" evidence="2">
    <location>
        <begin position="14"/>
        <end position="35"/>
    </location>
</feature>
<dbReference type="InterPro" id="IPR011989">
    <property type="entry name" value="ARM-like"/>
</dbReference>
<keyword evidence="5" id="KW-1185">Reference proteome</keyword>
<feature type="domain" description="Wings apart-like protein C-terminal" evidence="3">
    <location>
        <begin position="382"/>
        <end position="725"/>
    </location>
</feature>
<feature type="region of interest" description="Disordered" evidence="2">
    <location>
        <begin position="337"/>
        <end position="358"/>
    </location>
</feature>
<organism evidence="4 5">
    <name type="scientific">Penicillium canariense</name>
    <dbReference type="NCBI Taxonomy" id="189055"/>
    <lineage>
        <taxon>Eukaryota</taxon>
        <taxon>Fungi</taxon>
        <taxon>Dikarya</taxon>
        <taxon>Ascomycota</taxon>
        <taxon>Pezizomycotina</taxon>
        <taxon>Eurotiomycetes</taxon>
        <taxon>Eurotiomycetidae</taxon>
        <taxon>Eurotiales</taxon>
        <taxon>Aspergillaceae</taxon>
        <taxon>Penicillium</taxon>
    </lineage>
</organism>
<dbReference type="InterPro" id="IPR039874">
    <property type="entry name" value="WAPL"/>
</dbReference>
<dbReference type="InterPro" id="IPR022771">
    <property type="entry name" value="WAPL_C"/>
</dbReference>
<dbReference type="Proteomes" id="UP001149163">
    <property type="component" value="Unassembled WGS sequence"/>
</dbReference>
<dbReference type="GeneID" id="81426011"/>
<feature type="compositionally biased region" description="Polar residues" evidence="2">
    <location>
        <begin position="258"/>
        <end position="269"/>
    </location>
</feature>
<feature type="compositionally biased region" description="Polar residues" evidence="2">
    <location>
        <begin position="189"/>
        <end position="224"/>
    </location>
</feature>
<proteinExistence type="inferred from homology"/>
<feature type="region of interest" description="Disordered" evidence="2">
    <location>
        <begin position="1"/>
        <end position="300"/>
    </location>
</feature>
<feature type="compositionally biased region" description="Low complexity" evidence="2">
    <location>
        <begin position="41"/>
        <end position="52"/>
    </location>
</feature>
<evidence type="ECO:0000256" key="1">
    <source>
        <dbReference type="ARBA" id="ARBA00006854"/>
    </source>
</evidence>
<evidence type="ECO:0000256" key="2">
    <source>
        <dbReference type="SAM" id="MobiDB-lite"/>
    </source>
</evidence>
<protein>
    <recommendedName>
        <fullName evidence="3">Wings apart-like protein C-terminal domain-containing protein</fullName>
    </recommendedName>
</protein>
<dbReference type="PANTHER" id="PTHR22100">
    <property type="entry name" value="WINGS APART-LIKE PROTEIN HOMOLOG"/>
    <property type="match status" value="1"/>
</dbReference>
<dbReference type="OrthoDB" id="5976022at2759"/>
<sequence length="850" mass="92166">MVHSGSRSRRLVTYGSSSKAQSHFNTVSARASTAKSSKDLPSTPGSSHPSTGEVSGTEPGHKQEISTETAQVPEPRGASRLVTEASIYDLPSSDEGDQHLIVQRKRRRYGANGNAALTQQSPAVRPMTGFGIGVGPQDPSTKLDSASSRTETFSPREIKDASGRGRPGPRTGGRKLDSGSQKTKESLPKNDSQARQTAQPLSLDTNGQPSQSRPERTSYTNIMSSPMEPGPTSPRKHTRTRGGNTTPTRRRLIDSLGTKEQSADASSNITTTSQPPSPFTPHSPNRLKEPPPPNMCAQTEPKDLGQDTTVAISPHLTGSKVTYARQRSFLDDLPMASGLPEQNPVDSLGRDSQLMSQPRSFDDIPRARLFDIEEVNNDDGSVRSIHELRQAGGNARYRGAVESIFEDIEDPHMSTSGRCNSFVQLCGKLLDSKLSRQFVECSFDRRLVDCLSSDLDMVSATLALCVFGLSSLGRSLPYVLATAAWPKLLDLSPSLLGAQTDISAITRARNNNLSKAAQRSVQNISPRINIALFPDASAPTLSPCLIALHCLRVTSSAFQAKSEIPGGLPAPMLNQLVNILLSESSHIRGKVTVAPERSYVLITGLSILEIHTTSGDPVQRDHHDALSILAGMHSLLQMANMASEVDAVRQQLQILYLRVILNVTNSNPILCDKFATPAMVEELAAITMARFGDLTEDSLSQENNSLDTVILALGALINLVEQSEASRTMFLNPACVAQSLLDQLLRLFLAHVDSTSKAHSVLEVHHNVAVGYLAILLLALCLHPGARVQVKESLHPNGLAVIMSTVNEFLQYHQKIEQESYSVQANRRETSGFLVRLQDLISQIQHIDDQ</sequence>
<name>A0A9W9I739_9EURO</name>
<reference evidence="4" key="1">
    <citation type="submission" date="2022-11" db="EMBL/GenBank/DDBJ databases">
        <authorList>
            <person name="Petersen C."/>
        </authorList>
    </citation>
    <scope>NUCLEOTIDE SEQUENCE</scope>
    <source>
        <strain evidence="4">IBT 26290</strain>
    </source>
</reference>
<feature type="compositionally biased region" description="Polar residues" evidence="2">
    <location>
        <begin position="138"/>
        <end position="153"/>
    </location>
</feature>